<sequence length="90" mass="9582">MWSVPGVTEGVRTAGADEPCRCTEVRRWTGAAAGPRMSCTRMDTGIGLVHNVHQDLRSPRTGEWTEAPGALCPDRAGASSGRGHRTPPAR</sequence>
<dbReference type="EMBL" id="CAKXYP010000020">
    <property type="protein sequence ID" value="CAH9418726.1"/>
    <property type="molecule type" value="Genomic_DNA"/>
</dbReference>
<evidence type="ECO:0000313" key="3">
    <source>
        <dbReference type="Proteomes" id="UP001154015"/>
    </source>
</evidence>
<accession>A0ABN8VCJ1</accession>
<reference evidence="2" key="1">
    <citation type="submission" date="2022-03" db="EMBL/GenBank/DDBJ databases">
        <authorList>
            <person name="Leyn A S."/>
        </authorList>
    </citation>
    <scope>NUCLEOTIDE SEQUENCE</scope>
    <source>
        <strain evidence="2">Streptomyces globisporus 4-3</strain>
    </source>
</reference>
<protein>
    <submittedName>
        <fullName evidence="2">Uncharacterized protein</fullName>
    </submittedName>
</protein>
<name>A0ABN8VCJ1_STRGL</name>
<comment type="caution">
    <text evidence="2">The sequence shown here is derived from an EMBL/GenBank/DDBJ whole genome shotgun (WGS) entry which is preliminary data.</text>
</comment>
<feature type="region of interest" description="Disordered" evidence="1">
    <location>
        <begin position="57"/>
        <end position="90"/>
    </location>
</feature>
<evidence type="ECO:0000313" key="2">
    <source>
        <dbReference type="EMBL" id="CAH9418726.1"/>
    </source>
</evidence>
<evidence type="ECO:0000256" key="1">
    <source>
        <dbReference type="SAM" id="MobiDB-lite"/>
    </source>
</evidence>
<gene>
    <name evidence="2" type="ORF">SGL43_05776</name>
</gene>
<keyword evidence="3" id="KW-1185">Reference proteome</keyword>
<proteinExistence type="predicted"/>
<organism evidence="2 3">
    <name type="scientific">Streptomyces globisporus</name>
    <dbReference type="NCBI Taxonomy" id="1908"/>
    <lineage>
        <taxon>Bacteria</taxon>
        <taxon>Bacillati</taxon>
        <taxon>Actinomycetota</taxon>
        <taxon>Actinomycetes</taxon>
        <taxon>Kitasatosporales</taxon>
        <taxon>Streptomycetaceae</taxon>
        <taxon>Streptomyces</taxon>
    </lineage>
</organism>
<dbReference type="Proteomes" id="UP001154015">
    <property type="component" value="Unassembled WGS sequence"/>
</dbReference>